<evidence type="ECO:0008006" key="3">
    <source>
        <dbReference type="Google" id="ProtNLM"/>
    </source>
</evidence>
<reference evidence="2" key="1">
    <citation type="journal article" date="2019" name="Int. J. Syst. Evol. Microbiol.">
        <title>The Global Catalogue of Microorganisms (GCM) 10K type strain sequencing project: providing services to taxonomists for standard genome sequencing and annotation.</title>
        <authorList>
            <consortium name="The Broad Institute Genomics Platform"/>
            <consortium name="The Broad Institute Genome Sequencing Center for Infectious Disease"/>
            <person name="Wu L."/>
            <person name="Ma J."/>
        </authorList>
    </citation>
    <scope>NUCLEOTIDE SEQUENCE [LARGE SCALE GENOMIC DNA]</scope>
    <source>
        <strain evidence="2">CGMCC 4.1469</strain>
    </source>
</reference>
<sequence>MALDPERMLSHLMGDVAVLRKRLDGLDELEVPERLAMLDQGLRQVVEQISHVGQLLQELQEEPEEPEEDFDPTAVRDFLTLNQEEAEATWKWLVDWLRKVLRPAYLGAGANSPWRPCWYQHRRVLLELIWAAAFWHWSYAKGAPPSRAAEWHTRWLPHLETFLAKQFAGCGAGETYTPPNGGKPRMRVHQHPEKYVTAFAFPYSVDHQPEPWELDPERKWRPVPLDDFINGDINRRPLADQKKGTTP</sequence>
<keyword evidence="2" id="KW-1185">Reference proteome</keyword>
<proteinExistence type="predicted"/>
<protein>
    <recommendedName>
        <fullName evidence="3">DUF4913 domain-containing protein</fullName>
    </recommendedName>
</protein>
<evidence type="ECO:0000313" key="2">
    <source>
        <dbReference type="Proteomes" id="UP001596067"/>
    </source>
</evidence>
<accession>A0ABW1F448</accession>
<dbReference type="EMBL" id="JBHSOD010000044">
    <property type="protein sequence ID" value="MFC5888710.1"/>
    <property type="molecule type" value="Genomic_DNA"/>
</dbReference>
<dbReference type="RefSeq" id="WP_345330335.1">
    <property type="nucleotide sequence ID" value="NZ_BAAAVH010000111.1"/>
</dbReference>
<name>A0ABW1F448_9ACTN</name>
<evidence type="ECO:0000313" key="1">
    <source>
        <dbReference type="EMBL" id="MFC5888710.1"/>
    </source>
</evidence>
<gene>
    <name evidence="1" type="ORF">ACFP0N_27460</name>
</gene>
<dbReference type="Proteomes" id="UP001596067">
    <property type="component" value="Unassembled WGS sequence"/>
</dbReference>
<organism evidence="1 2">
    <name type="scientific">Kitasatospora aburaviensis</name>
    <dbReference type="NCBI Taxonomy" id="67265"/>
    <lineage>
        <taxon>Bacteria</taxon>
        <taxon>Bacillati</taxon>
        <taxon>Actinomycetota</taxon>
        <taxon>Actinomycetes</taxon>
        <taxon>Kitasatosporales</taxon>
        <taxon>Streptomycetaceae</taxon>
        <taxon>Kitasatospora</taxon>
    </lineage>
</organism>
<comment type="caution">
    <text evidence="1">The sequence shown here is derived from an EMBL/GenBank/DDBJ whole genome shotgun (WGS) entry which is preliminary data.</text>
</comment>